<sequence>MTSVWKRLQRVGKKASKFQFVASYQELIVECTKKWQPDKLRVVWTRRNRRICSKLHGWQPGIKNPYRGMVVWPVPENVDITVTLFKDPHADVFEDKEWTFVIENETKGHRKVLASVDVNMKKFVSATPTQTDLTLKLKPLSVKVVEATLKLSLSCVFLREGKATDEDMQSLASLMSVKPTDIGNLDDFNESDEEEDRRASTGASLAAAAADLHRELNTLTEEGFPGPAAQRVKPTEDVAPPSLQSTTTPRSLSIGRPGDAHASQRSAGSISIANQRPPPTSDRPPLVKPIPTFAPGANEKRREPEAGVGLEKPKADVGAESRASLPLSPPGAASVPGSSPPRPPEPEAEAKAGVEAEAEVEKLMQAVPPPWPFSSSEPQSLPPEAPCAPTQEPPATQTFVAEKPPLAEAEPDLEETANEEEQKLSVTPEPRPSPLPPAKMPFVAEKPPLAEPEPDLEETANEKEELPLPLSELQIKPPVTTESPLLENKVDEKEELSFAPVKEVSAVVAEVGCADGGPVFGGSSLETPLLPARDKADQTVEVPLRPEIEPELSTDRESPPTAQWPELYITESAEAHDQEGEALGTQLHQEVLARAERPIWAALEERSSGPAVEQGAGLEAVRERAAPGERQPELQAGSGPAETCQERGLEILTTGFQSSGPKVDEDSTENQQKSPSGDADVSLTNLATRLEILPLEKIEPVEELSSVPVLEGAGGDVTPAAGSPEISAPSERLSLAERDGRAEKDLSDESQDMSKLRRPLSEVERPLWAALEENVVESGREAVVRRGAAAEEGLDVGVLDSRSITEPMPEVVQAVEKPAEISSPSPPPDERDGDGGPSQRSPIAPCPAPPPESPVSPPEPLAQTQSPHKGERPPRAEPDLETEVRSDTPPTAGQEKAGVQQSVPPEEGVKEQDSEVGEQQGAEVPVAPEQEKETAGFVRALVGVLHRGYETVAAMLQTSSPEAVSDDADKPKEADSGGPGPSQPCPPPPPPPPPPVPPQTDAPCRSTDQPEAQSLHPLTEEEPLLLAEGPQYKEDLKTGVEPAIGEEACTLSLVECLRLAAMEESLSGRMKVSEQGAETEDVPSGVDQKREPPAPRLPARGREDSAPNAESQSRVTQQPPSTEREEKQEPDRRKPPPSADATVQREKRSKDQREESKLDSGLEGVTEEMEFEEGQEDMGTVWLSSLYMDGGPDALSAPSPAPQAASDSGGGKPVSTPPPPPDVLQDIGPVSAALTVSPVPVMPPHRSKKEEMPSPVPEVGADSARRDSAPVPGELVPPRRSKRKQVLTPEMSQEVEAVSAVAGGEQVSPGRGKEITPPAEARGVAGEGVTVTEEGKEERQSPVLTLALENERVATPETQPPEGKYRLKEAVSEEDVSGSSVVPWPLPSPQTLQEEIQGKEQKPCEEEDGLLLVKSREMEEENATDSLGPIKALSASFPDQTSPRDSAPPSLPGIPDTKLGTEQSPVNQRAGPTHRATDVIPSLHTRKEDAPSTLTPREEATGSTNECAASVPDANDAVMSSFLAVALGANETVAFTEVPLDDGDGDDVPRGAGDQPSLPTVAQSQNESQQAGPSAANQEAAPVLAASESLPSSDSAVEKGVLSKELEAANEKLKLTDTANEKGLEEAQDSSQLLRVTEEGADEKERESEVTLQEEVCFGAGMEEESEGVEEAALEEGSEPGKEGSSDLPVPARRVKKRPAPLPGDTPAPPAGAANASPAPAQPNGQPAPGQDAAPVPAPNALAPPQRTKKKIYPPPELLRGDDPDDTDTDRSGEDIMDTAGPAPEISVPPPSPGLVTSSQSLLEWCQEVTQGYRGVKVTNFSTSWRNGLAFCAILHRFCPSKIDYDALDPYDIKFNNKKAFDGFAELGISRLLEPLDMVLLPVPDRLIVMTYLCQIRTHFTGQELSVLQIERNSSQSSYAVGEPPEGADAAAAARYCAQRLQAGAIAVETNGKAAEKEAEKDAKPNGSLVPPPRTKRLLRAEDSGGAAASQPGTGGSQTPVPPPRPHAPAAKSSFSHVRDADLLKKRRSRLKSESMEEADSPDQHSAPQRSAEVPEGQVDSEAKNGSAAARDTGSDVRSSGCTQEPPAASEEGKAAEEDHLRLQDTSQYVLSEIKALESEQKHIDSRAAVVERRLRHLMETGSDREEEERLIQEWFTLVNKKNALIRRQDHLELLTQEQDLERRFELLTRELRAMMAIEEWQKTEAHQHREQLLLQELVSLVNQRDELVRDMDAKERGALEEDERLERGLEMRRRKYSRKEKCVLQ</sequence>
<feature type="region of interest" description="Disordered" evidence="5">
    <location>
        <begin position="1982"/>
        <end position="2100"/>
    </location>
</feature>
<feature type="region of interest" description="Disordered" evidence="5">
    <location>
        <begin position="1537"/>
        <end position="1794"/>
    </location>
</feature>
<organism evidence="9 10">
    <name type="scientific">Megalops atlanticus</name>
    <name type="common">Tarpon</name>
    <name type="synonym">Clupea gigantea</name>
    <dbReference type="NCBI Taxonomy" id="7932"/>
    <lineage>
        <taxon>Eukaryota</taxon>
        <taxon>Metazoa</taxon>
        <taxon>Chordata</taxon>
        <taxon>Craniata</taxon>
        <taxon>Vertebrata</taxon>
        <taxon>Euteleostomi</taxon>
        <taxon>Actinopterygii</taxon>
        <taxon>Neopterygii</taxon>
        <taxon>Teleostei</taxon>
        <taxon>Elopiformes</taxon>
        <taxon>Megalopidae</taxon>
        <taxon>Megalops</taxon>
    </lineage>
</organism>
<feature type="compositionally biased region" description="Pro residues" evidence="5">
    <location>
        <begin position="1700"/>
        <end position="1710"/>
    </location>
</feature>
<evidence type="ECO:0000256" key="4">
    <source>
        <dbReference type="ARBA" id="ARBA00023054"/>
    </source>
</evidence>
<feature type="compositionally biased region" description="Basic and acidic residues" evidence="5">
    <location>
        <begin position="734"/>
        <end position="761"/>
    </location>
</feature>
<keyword evidence="10" id="KW-1185">Reference proteome</keyword>
<feature type="domain" description="BMERB" evidence="8">
    <location>
        <begin position="2097"/>
        <end position="2248"/>
    </location>
</feature>
<keyword evidence="4" id="KW-0175">Coiled coil</keyword>
<feature type="compositionally biased region" description="Pro residues" evidence="5">
    <location>
        <begin position="981"/>
        <end position="1000"/>
    </location>
</feature>
<dbReference type="Gene3D" id="1.10.418.10">
    <property type="entry name" value="Calponin-like domain"/>
    <property type="match status" value="1"/>
</dbReference>
<dbReference type="InterPro" id="IPR036872">
    <property type="entry name" value="CH_dom_sf"/>
</dbReference>
<feature type="compositionally biased region" description="Basic and acidic residues" evidence="5">
    <location>
        <begin position="344"/>
        <end position="362"/>
    </location>
</feature>
<dbReference type="Pfam" id="PF00307">
    <property type="entry name" value="CH"/>
    <property type="match status" value="1"/>
</dbReference>
<feature type="compositionally biased region" description="Polar residues" evidence="5">
    <location>
        <begin position="242"/>
        <end position="251"/>
    </location>
</feature>
<dbReference type="InterPro" id="IPR050540">
    <property type="entry name" value="F-actin_Monoox_Mical"/>
</dbReference>
<feature type="compositionally biased region" description="Low complexity" evidence="5">
    <location>
        <begin position="1190"/>
        <end position="1207"/>
    </location>
</feature>
<feature type="domain" description="C2 NT-type" evidence="7">
    <location>
        <begin position="8"/>
        <end position="157"/>
    </location>
</feature>
<feature type="compositionally biased region" description="Basic and acidic residues" evidence="5">
    <location>
        <begin position="298"/>
        <end position="319"/>
    </location>
</feature>
<feature type="region of interest" description="Disordered" evidence="5">
    <location>
        <begin position="525"/>
        <end position="566"/>
    </location>
</feature>
<reference evidence="9" key="1">
    <citation type="submission" date="2021-01" db="EMBL/GenBank/DDBJ databases">
        <authorList>
            <person name="Zahm M."/>
            <person name="Roques C."/>
            <person name="Cabau C."/>
            <person name="Klopp C."/>
            <person name="Donnadieu C."/>
            <person name="Jouanno E."/>
            <person name="Lampietro C."/>
            <person name="Louis A."/>
            <person name="Herpin A."/>
            <person name="Echchiki A."/>
            <person name="Berthelot C."/>
            <person name="Parey E."/>
            <person name="Roest-Crollius H."/>
            <person name="Braasch I."/>
            <person name="Postlethwait J."/>
            <person name="Bobe J."/>
            <person name="Montfort J."/>
            <person name="Bouchez O."/>
            <person name="Begum T."/>
            <person name="Mejri S."/>
            <person name="Adams A."/>
            <person name="Chen W.-J."/>
            <person name="Guiguen Y."/>
        </authorList>
    </citation>
    <scope>NUCLEOTIDE SEQUENCE</scope>
    <source>
        <strain evidence="9">YG-15Mar2019-1</strain>
        <tissue evidence="9">Brain</tissue>
    </source>
</reference>
<feature type="region of interest" description="Disordered" evidence="5">
    <location>
        <begin position="221"/>
        <end position="488"/>
    </location>
</feature>
<feature type="region of interest" description="Disordered" evidence="5">
    <location>
        <begin position="182"/>
        <end position="205"/>
    </location>
</feature>
<evidence type="ECO:0000313" key="10">
    <source>
        <dbReference type="Proteomes" id="UP001046870"/>
    </source>
</evidence>
<feature type="compositionally biased region" description="Low complexity" evidence="5">
    <location>
        <begin position="1319"/>
        <end position="1332"/>
    </location>
</feature>
<dbReference type="PANTHER" id="PTHR23167">
    <property type="entry name" value="CALPONIN HOMOLOGY DOMAIN-CONTAINING PROTEIN DDB_G0272472-RELATED"/>
    <property type="match status" value="1"/>
</dbReference>
<feature type="compositionally biased region" description="Pro residues" evidence="5">
    <location>
        <begin position="844"/>
        <end position="860"/>
    </location>
</feature>
<dbReference type="SUPFAM" id="SSF47576">
    <property type="entry name" value="Calponin-homology domain, CH-domain"/>
    <property type="match status" value="1"/>
</dbReference>
<dbReference type="SMART" id="SM00033">
    <property type="entry name" value="CH"/>
    <property type="match status" value="1"/>
</dbReference>
<evidence type="ECO:0000256" key="3">
    <source>
        <dbReference type="ARBA" id="ARBA00022753"/>
    </source>
</evidence>
<feature type="compositionally biased region" description="Low complexity" evidence="5">
    <location>
        <begin position="321"/>
        <end position="337"/>
    </location>
</feature>
<feature type="compositionally biased region" description="Low complexity" evidence="5">
    <location>
        <begin position="1711"/>
        <end position="1745"/>
    </location>
</feature>
<feature type="region of interest" description="Disordered" evidence="5">
    <location>
        <begin position="603"/>
        <end position="684"/>
    </location>
</feature>
<dbReference type="OrthoDB" id="5972258at2759"/>
<feature type="compositionally biased region" description="Polar residues" evidence="5">
    <location>
        <begin position="1108"/>
        <end position="1121"/>
    </location>
</feature>
<feature type="compositionally biased region" description="Basic and acidic residues" evidence="5">
    <location>
        <begin position="532"/>
        <end position="558"/>
    </location>
</feature>
<feature type="compositionally biased region" description="Basic and acidic residues" evidence="5">
    <location>
        <begin position="1122"/>
        <end position="1134"/>
    </location>
</feature>
<dbReference type="PROSITE" id="PS51848">
    <property type="entry name" value="BMERB"/>
    <property type="match status" value="1"/>
</dbReference>
<gene>
    <name evidence="9" type="ORF">MATL_G00055680</name>
</gene>
<feature type="compositionally biased region" description="Basic and acidic residues" evidence="5">
    <location>
        <begin position="1143"/>
        <end position="1160"/>
    </location>
</feature>
<feature type="region of interest" description="Disordered" evidence="5">
    <location>
        <begin position="785"/>
        <end position="934"/>
    </location>
</feature>
<feature type="compositionally biased region" description="Basic and acidic residues" evidence="5">
    <location>
        <begin position="1601"/>
        <end position="1625"/>
    </location>
</feature>
<feature type="compositionally biased region" description="Pro residues" evidence="5">
    <location>
        <begin position="276"/>
        <end position="288"/>
    </location>
</feature>
<evidence type="ECO:0000259" key="7">
    <source>
        <dbReference type="PROSITE" id="PS51840"/>
    </source>
</evidence>
<feature type="compositionally biased region" description="Pro residues" evidence="5">
    <location>
        <begin position="429"/>
        <end position="439"/>
    </location>
</feature>
<comment type="caution">
    <text evidence="9">The sequence shown here is derived from an EMBL/GenBank/DDBJ whole genome shotgun (WGS) entry which is preliminary data.</text>
</comment>
<dbReference type="PANTHER" id="PTHR23167:SF42">
    <property type="entry name" value="EH DOMAIN-BINDING PROTEIN 1-LIKE PROTEIN 1"/>
    <property type="match status" value="1"/>
</dbReference>
<proteinExistence type="predicted"/>
<evidence type="ECO:0000256" key="1">
    <source>
        <dbReference type="ARBA" id="ARBA00004177"/>
    </source>
</evidence>
<evidence type="ECO:0000259" key="8">
    <source>
        <dbReference type="PROSITE" id="PS51848"/>
    </source>
</evidence>
<feature type="compositionally biased region" description="Polar residues" evidence="5">
    <location>
        <begin position="1557"/>
        <end position="1577"/>
    </location>
</feature>
<dbReference type="Pfam" id="PF12130">
    <property type="entry name" value="bMERB_dom"/>
    <property type="match status" value="1"/>
</dbReference>
<dbReference type="InterPro" id="IPR001715">
    <property type="entry name" value="CH_dom"/>
</dbReference>
<feature type="region of interest" description="Disordered" evidence="5">
    <location>
        <begin position="1955"/>
        <end position="1974"/>
    </location>
</feature>
<feature type="domain" description="Calponin-homology (CH)" evidence="6">
    <location>
        <begin position="1796"/>
        <end position="1901"/>
    </location>
</feature>
<feature type="region of interest" description="Disordered" evidence="5">
    <location>
        <begin position="709"/>
        <end position="761"/>
    </location>
</feature>
<dbReference type="Pfam" id="PF10358">
    <property type="entry name" value="NT-C2"/>
    <property type="match status" value="1"/>
</dbReference>
<keyword evidence="3" id="KW-0967">Endosome</keyword>
<feature type="compositionally biased region" description="Basic and acidic residues" evidence="5">
    <location>
        <begin position="2091"/>
        <end position="2100"/>
    </location>
</feature>
<feature type="compositionally biased region" description="Basic and acidic residues" evidence="5">
    <location>
        <begin position="1955"/>
        <end position="1964"/>
    </location>
</feature>
<feature type="compositionally biased region" description="Polar residues" evidence="5">
    <location>
        <begin position="263"/>
        <end position="274"/>
    </location>
</feature>
<dbReference type="InterPro" id="IPR022735">
    <property type="entry name" value="bMERB_dom"/>
</dbReference>
<dbReference type="FunFam" id="1.10.418.10:FF:000023">
    <property type="entry name" value="EH domain-binding protein 1 isoform X1"/>
    <property type="match status" value="1"/>
</dbReference>
<comment type="subcellular location">
    <subcellularLocation>
        <location evidence="1">Endosome</location>
    </subcellularLocation>
</comment>
<feature type="compositionally biased region" description="Acidic residues" evidence="5">
    <location>
        <begin position="409"/>
        <end position="419"/>
    </location>
</feature>
<dbReference type="PROSITE" id="PS51840">
    <property type="entry name" value="C2_NT"/>
    <property type="match status" value="1"/>
</dbReference>
<dbReference type="CDD" id="cd21255">
    <property type="entry name" value="CH_EHBP1L1"/>
    <property type="match status" value="1"/>
</dbReference>
<evidence type="ECO:0000256" key="2">
    <source>
        <dbReference type="ARBA" id="ARBA00022553"/>
    </source>
</evidence>
<dbReference type="PROSITE" id="PS50021">
    <property type="entry name" value="CH"/>
    <property type="match status" value="1"/>
</dbReference>
<feature type="compositionally biased region" description="Basic and acidic residues" evidence="5">
    <location>
        <begin position="868"/>
        <end position="886"/>
    </location>
</feature>
<keyword evidence="2" id="KW-0597">Phosphoprotein</keyword>
<evidence type="ECO:0000259" key="6">
    <source>
        <dbReference type="PROSITE" id="PS50021"/>
    </source>
</evidence>
<dbReference type="SMART" id="SM01203">
    <property type="entry name" value="DUF3585"/>
    <property type="match status" value="1"/>
</dbReference>
<dbReference type="GO" id="GO:0005768">
    <property type="term" value="C:endosome"/>
    <property type="evidence" value="ECO:0007669"/>
    <property type="project" value="UniProtKB-SubCell"/>
</dbReference>
<accession>A0A9D3TFF3</accession>
<evidence type="ECO:0000256" key="5">
    <source>
        <dbReference type="SAM" id="MobiDB-lite"/>
    </source>
</evidence>
<dbReference type="Proteomes" id="UP001046870">
    <property type="component" value="Chromosome 3"/>
</dbReference>
<evidence type="ECO:0008006" key="11">
    <source>
        <dbReference type="Google" id="ProtNLM"/>
    </source>
</evidence>
<feature type="region of interest" description="Disordered" evidence="5">
    <location>
        <begin position="956"/>
        <end position="1039"/>
    </location>
</feature>
<feature type="compositionally biased region" description="Basic and acidic residues" evidence="5">
    <location>
        <begin position="1485"/>
        <end position="1500"/>
    </location>
</feature>
<evidence type="ECO:0000313" key="9">
    <source>
        <dbReference type="EMBL" id="KAG7484958.1"/>
    </source>
</evidence>
<feature type="compositionally biased region" description="Acidic residues" evidence="5">
    <location>
        <begin position="1165"/>
        <end position="1176"/>
    </location>
</feature>
<feature type="compositionally biased region" description="Acidic residues" evidence="5">
    <location>
        <begin position="1662"/>
        <end position="1678"/>
    </location>
</feature>
<dbReference type="InterPro" id="IPR019448">
    <property type="entry name" value="NT-C2"/>
</dbReference>
<feature type="compositionally biased region" description="Basic and acidic residues" evidence="5">
    <location>
        <begin position="620"/>
        <end position="632"/>
    </location>
</feature>
<feature type="region of interest" description="Disordered" evidence="5">
    <location>
        <begin position="1066"/>
        <end position="1509"/>
    </location>
</feature>
<dbReference type="EMBL" id="JAFDVH010000003">
    <property type="protein sequence ID" value="KAG7484958.1"/>
    <property type="molecule type" value="Genomic_DNA"/>
</dbReference>
<name>A0A9D3TFF3_MEGAT</name>
<protein>
    <recommendedName>
        <fullName evidence="11">EH domain-binding protein 1-like protein 1</fullName>
    </recommendedName>
</protein>